<reference evidence="1" key="1">
    <citation type="submission" date="2017-08" db="EMBL/GenBank/DDBJ databases">
        <authorList>
            <person name="Polle J.E."/>
            <person name="Barry K."/>
            <person name="Cushman J."/>
            <person name="Schmutz J."/>
            <person name="Tran D."/>
            <person name="Hathwaick L.T."/>
            <person name="Yim W.C."/>
            <person name="Jenkins J."/>
            <person name="Mckie-Krisberg Z.M."/>
            <person name="Prochnik S."/>
            <person name="Lindquist E."/>
            <person name="Dockter R.B."/>
            <person name="Adam C."/>
            <person name="Molina H."/>
            <person name="Bunkerborg J."/>
            <person name="Jin E."/>
            <person name="Buchheim M."/>
            <person name="Magnuson J."/>
        </authorList>
    </citation>
    <scope>NUCLEOTIDE SEQUENCE</scope>
    <source>
        <strain evidence="1">CCAP 19/18</strain>
    </source>
</reference>
<organism evidence="1 2">
    <name type="scientific">Dunaliella salina</name>
    <name type="common">Green alga</name>
    <name type="synonym">Protococcus salinus</name>
    <dbReference type="NCBI Taxonomy" id="3046"/>
    <lineage>
        <taxon>Eukaryota</taxon>
        <taxon>Viridiplantae</taxon>
        <taxon>Chlorophyta</taxon>
        <taxon>core chlorophytes</taxon>
        <taxon>Chlorophyceae</taxon>
        <taxon>CS clade</taxon>
        <taxon>Chlamydomonadales</taxon>
        <taxon>Dunaliellaceae</taxon>
        <taxon>Dunaliella</taxon>
    </lineage>
</organism>
<gene>
    <name evidence="1" type="ORF">DUNSADRAFT_1582</name>
</gene>
<dbReference type="Proteomes" id="UP000815325">
    <property type="component" value="Unassembled WGS sequence"/>
</dbReference>
<dbReference type="EMBL" id="MU069447">
    <property type="protein sequence ID" value="KAF5843155.1"/>
    <property type="molecule type" value="Genomic_DNA"/>
</dbReference>
<proteinExistence type="predicted"/>
<dbReference type="PROSITE" id="PS51257">
    <property type="entry name" value="PROKAR_LIPOPROTEIN"/>
    <property type="match status" value="1"/>
</dbReference>
<protein>
    <recommendedName>
        <fullName evidence="3">Secreted protein</fullName>
    </recommendedName>
</protein>
<evidence type="ECO:0000313" key="2">
    <source>
        <dbReference type="Proteomes" id="UP000815325"/>
    </source>
</evidence>
<sequence>MKRVLGVRSPTLMSFTCACFSLSLPAAPHKPLWLQSAQICQHKFAEAVHFALQTQNRRASSLFSFLRPKLANTWLWCISGKLAGCWCLSWLPRSPSCAASPSHLSFQTCGHGAYRDRLCTA</sequence>
<keyword evidence="2" id="KW-1185">Reference proteome</keyword>
<evidence type="ECO:0008006" key="3">
    <source>
        <dbReference type="Google" id="ProtNLM"/>
    </source>
</evidence>
<evidence type="ECO:0000313" key="1">
    <source>
        <dbReference type="EMBL" id="KAF5843155.1"/>
    </source>
</evidence>
<accession>A0ABQ7H8L7</accession>
<name>A0ABQ7H8L7_DUNSA</name>
<comment type="caution">
    <text evidence="1">The sequence shown here is derived from an EMBL/GenBank/DDBJ whole genome shotgun (WGS) entry which is preliminary data.</text>
</comment>